<dbReference type="GO" id="GO:0006357">
    <property type="term" value="P:regulation of transcription by RNA polymerase II"/>
    <property type="evidence" value="ECO:0007669"/>
    <property type="project" value="TreeGrafter"/>
</dbReference>
<keyword evidence="18" id="KW-1185">Reference proteome</keyword>
<dbReference type="GO" id="GO:0016925">
    <property type="term" value="P:protein sumoylation"/>
    <property type="evidence" value="ECO:0007669"/>
    <property type="project" value="TreeGrafter"/>
</dbReference>
<evidence type="ECO:0000256" key="13">
    <source>
        <dbReference type="ARBA" id="ARBA00023242"/>
    </source>
</evidence>
<evidence type="ECO:0000256" key="10">
    <source>
        <dbReference type="ARBA" id="ARBA00022843"/>
    </source>
</evidence>
<dbReference type="GO" id="GO:0003712">
    <property type="term" value="F:transcription coregulator activity"/>
    <property type="evidence" value="ECO:0007669"/>
    <property type="project" value="TreeGrafter"/>
</dbReference>
<evidence type="ECO:0000256" key="4">
    <source>
        <dbReference type="ARBA" id="ARBA00022499"/>
    </source>
</evidence>
<feature type="compositionally biased region" description="Basic and acidic residues" evidence="15">
    <location>
        <begin position="193"/>
        <end position="203"/>
    </location>
</feature>
<comment type="caution">
    <text evidence="17">The sequence shown here is derived from an EMBL/GenBank/DDBJ whole genome shotgun (WGS) entry which is preliminary data.</text>
</comment>
<keyword evidence="9" id="KW-0862">Zinc</keyword>
<keyword evidence="17" id="KW-0436">Ligase</keyword>
<dbReference type="STRING" id="307972.A0A2G8L8W9"/>
<evidence type="ECO:0000256" key="9">
    <source>
        <dbReference type="ARBA" id="ARBA00022833"/>
    </source>
</evidence>
<comment type="similarity">
    <text evidence="3">Belongs to the PIAS family.</text>
</comment>
<dbReference type="PROSITE" id="PS51044">
    <property type="entry name" value="ZF_SP_RING"/>
    <property type="match status" value="1"/>
</dbReference>
<feature type="compositionally biased region" description="Polar residues" evidence="15">
    <location>
        <begin position="155"/>
        <end position="172"/>
    </location>
</feature>
<evidence type="ECO:0000259" key="16">
    <source>
        <dbReference type="PROSITE" id="PS51044"/>
    </source>
</evidence>
<dbReference type="EMBL" id="MRZV01000166">
    <property type="protein sequence ID" value="PIK56713.1"/>
    <property type="molecule type" value="Genomic_DNA"/>
</dbReference>
<feature type="region of interest" description="Disordered" evidence="15">
    <location>
        <begin position="227"/>
        <end position="271"/>
    </location>
</feature>
<evidence type="ECO:0000256" key="8">
    <source>
        <dbReference type="ARBA" id="ARBA00022786"/>
    </source>
</evidence>
<keyword evidence="12" id="KW-0804">Transcription</keyword>
<evidence type="ECO:0000256" key="3">
    <source>
        <dbReference type="ARBA" id="ARBA00005383"/>
    </source>
</evidence>
<gene>
    <name evidence="17" type="ORF">BSL78_06355</name>
</gene>
<keyword evidence="5" id="KW-0808">Transferase</keyword>
<proteinExistence type="inferred from homology"/>
<dbReference type="PANTHER" id="PTHR10782">
    <property type="entry name" value="ZINC FINGER MIZ DOMAIN-CONTAINING PROTEIN"/>
    <property type="match status" value="1"/>
</dbReference>
<dbReference type="Pfam" id="PF02891">
    <property type="entry name" value="zf-MIZ"/>
    <property type="match status" value="1"/>
</dbReference>
<evidence type="ECO:0000256" key="2">
    <source>
        <dbReference type="ARBA" id="ARBA00004718"/>
    </source>
</evidence>
<dbReference type="GO" id="GO:0016874">
    <property type="term" value="F:ligase activity"/>
    <property type="evidence" value="ECO:0007669"/>
    <property type="project" value="UniProtKB-KW"/>
</dbReference>
<accession>A0A2G8L8W9</accession>
<keyword evidence="6" id="KW-0479">Metal-binding</keyword>
<dbReference type="GO" id="GO:0005634">
    <property type="term" value="C:nucleus"/>
    <property type="evidence" value="ECO:0007669"/>
    <property type="project" value="UniProtKB-SubCell"/>
</dbReference>
<feature type="region of interest" description="Disordered" evidence="15">
    <location>
        <begin position="386"/>
        <end position="413"/>
    </location>
</feature>
<evidence type="ECO:0000256" key="15">
    <source>
        <dbReference type="SAM" id="MobiDB-lite"/>
    </source>
</evidence>
<dbReference type="FunFam" id="3.30.40.10:FF:000003">
    <property type="entry name" value="E3 SUMO-protein ligase PIAS2 isoform X1"/>
    <property type="match status" value="1"/>
</dbReference>
<feature type="compositionally biased region" description="Polar residues" evidence="15">
    <location>
        <begin position="239"/>
        <end position="248"/>
    </location>
</feature>
<dbReference type="GO" id="GO:0061665">
    <property type="term" value="F:SUMO ligase activity"/>
    <property type="evidence" value="ECO:0007669"/>
    <property type="project" value="TreeGrafter"/>
</dbReference>
<evidence type="ECO:0000256" key="7">
    <source>
        <dbReference type="ARBA" id="ARBA00022771"/>
    </source>
</evidence>
<dbReference type="AlphaFoldDB" id="A0A2G8L8W9"/>
<feature type="region of interest" description="Disordered" evidence="15">
    <location>
        <begin position="151"/>
        <end position="203"/>
    </location>
</feature>
<reference evidence="17 18" key="1">
    <citation type="journal article" date="2017" name="PLoS Biol.">
        <title>The sea cucumber genome provides insights into morphological evolution and visceral regeneration.</title>
        <authorList>
            <person name="Zhang X."/>
            <person name="Sun L."/>
            <person name="Yuan J."/>
            <person name="Sun Y."/>
            <person name="Gao Y."/>
            <person name="Zhang L."/>
            <person name="Li S."/>
            <person name="Dai H."/>
            <person name="Hamel J.F."/>
            <person name="Liu C."/>
            <person name="Yu Y."/>
            <person name="Liu S."/>
            <person name="Lin W."/>
            <person name="Guo K."/>
            <person name="Jin S."/>
            <person name="Xu P."/>
            <person name="Storey K.B."/>
            <person name="Huan P."/>
            <person name="Zhang T."/>
            <person name="Zhou Y."/>
            <person name="Zhang J."/>
            <person name="Lin C."/>
            <person name="Li X."/>
            <person name="Xing L."/>
            <person name="Huo D."/>
            <person name="Sun M."/>
            <person name="Wang L."/>
            <person name="Mercier A."/>
            <person name="Li F."/>
            <person name="Yang H."/>
            <person name="Xiang J."/>
        </authorList>
    </citation>
    <scope>NUCLEOTIDE SEQUENCE [LARGE SCALE GENOMIC DNA]</scope>
    <source>
        <strain evidence="17">Shaxun</strain>
        <tissue evidence="17">Muscle</tissue>
    </source>
</reference>
<dbReference type="PANTHER" id="PTHR10782:SF94">
    <property type="entry name" value="SUPPRESSOR OF VARIEGATION 2-10, ISOFORM I"/>
    <property type="match status" value="1"/>
</dbReference>
<comment type="subcellular location">
    <subcellularLocation>
        <location evidence="1">Nucleus</location>
    </subcellularLocation>
</comment>
<evidence type="ECO:0000313" key="17">
    <source>
        <dbReference type="EMBL" id="PIK56713.1"/>
    </source>
</evidence>
<sequence length="413" mass="45940">MCQSYCATVHLVRQVTSEDLLSRLKARNVRNPDHSRASIKEKLAHDPDSEIATTSLRVSLMCPLGKMRMQLPCRALTCTHLQCFDAALYLKMNERKPTWICPVCDKKAPFDQLSIDGLFMEILQNPPESNEIQFLEDGSWRPMEIEIKREPHFLSPSTPNSSSINLESGNSRDSNEPPVIDLTISSDSDSDSEDIKTERKHPHDIASALNFDLDQEIQRDLLQTPPVETQLSPAPGTPISDTPSIATGSPSSPVSPSKPGPSRSPQARGSSRLTDILDQEFSRQESSMPYPCSPLTDYHRGHLDSDREGVSLMPHRRLIPSPHHSLFADMPSSQPSTAPLPPTQVLPDYFPYSSPYQAAPLPQLSNADIGDLFSLLQQEIPLQQMNWDHAHHSNRNAQRSPGRSGPQDVIPLD</sequence>
<name>A0A2G8L8W9_STIJA</name>
<protein>
    <submittedName>
        <fullName evidence="17">Putative E3 SUMO-protein ligase PIAS2 isoform X2</fullName>
    </submittedName>
</protein>
<dbReference type="Proteomes" id="UP000230750">
    <property type="component" value="Unassembled WGS sequence"/>
</dbReference>
<keyword evidence="8" id="KW-0833">Ubl conjugation pathway</keyword>
<dbReference type="GO" id="GO:0008270">
    <property type="term" value="F:zinc ion binding"/>
    <property type="evidence" value="ECO:0007669"/>
    <property type="project" value="UniProtKB-KW"/>
</dbReference>
<evidence type="ECO:0000256" key="12">
    <source>
        <dbReference type="ARBA" id="ARBA00023163"/>
    </source>
</evidence>
<keyword evidence="4" id="KW-1017">Isopeptide bond</keyword>
<keyword evidence="13" id="KW-0539">Nucleus</keyword>
<organism evidence="17 18">
    <name type="scientific">Stichopus japonicus</name>
    <name type="common">Sea cucumber</name>
    <dbReference type="NCBI Taxonomy" id="307972"/>
    <lineage>
        <taxon>Eukaryota</taxon>
        <taxon>Metazoa</taxon>
        <taxon>Echinodermata</taxon>
        <taxon>Eleutherozoa</taxon>
        <taxon>Echinozoa</taxon>
        <taxon>Holothuroidea</taxon>
        <taxon>Aspidochirotacea</taxon>
        <taxon>Aspidochirotida</taxon>
        <taxon>Stichopodidae</taxon>
        <taxon>Apostichopus</taxon>
    </lineage>
</organism>
<evidence type="ECO:0000256" key="1">
    <source>
        <dbReference type="ARBA" id="ARBA00004123"/>
    </source>
</evidence>
<dbReference type="Gene3D" id="3.30.40.10">
    <property type="entry name" value="Zinc/RING finger domain, C3HC4 (zinc finger)"/>
    <property type="match status" value="1"/>
</dbReference>
<evidence type="ECO:0000256" key="5">
    <source>
        <dbReference type="ARBA" id="ARBA00022679"/>
    </source>
</evidence>
<keyword evidence="7 14" id="KW-0863">Zinc-finger</keyword>
<keyword evidence="11" id="KW-0805">Transcription regulation</keyword>
<dbReference type="InterPro" id="IPR004181">
    <property type="entry name" value="Znf_MIZ"/>
</dbReference>
<dbReference type="OrthoDB" id="10263264at2759"/>
<dbReference type="GO" id="GO:0000785">
    <property type="term" value="C:chromatin"/>
    <property type="evidence" value="ECO:0007669"/>
    <property type="project" value="TreeGrafter"/>
</dbReference>
<evidence type="ECO:0000256" key="11">
    <source>
        <dbReference type="ARBA" id="ARBA00023015"/>
    </source>
</evidence>
<evidence type="ECO:0000256" key="6">
    <source>
        <dbReference type="ARBA" id="ARBA00022723"/>
    </source>
</evidence>
<comment type="pathway">
    <text evidence="2">Protein modification; protein sumoylation.</text>
</comment>
<evidence type="ECO:0000256" key="14">
    <source>
        <dbReference type="PROSITE-ProRule" id="PRU00452"/>
    </source>
</evidence>
<evidence type="ECO:0000313" key="18">
    <source>
        <dbReference type="Proteomes" id="UP000230750"/>
    </source>
</evidence>
<dbReference type="InterPro" id="IPR013083">
    <property type="entry name" value="Znf_RING/FYVE/PHD"/>
</dbReference>
<keyword evidence="10" id="KW-0832">Ubl conjugation</keyword>
<feature type="domain" description="SP-RING-type" evidence="16">
    <location>
        <begin position="47"/>
        <end position="132"/>
    </location>
</feature>
<feature type="compositionally biased region" description="Low complexity" evidence="15">
    <location>
        <begin position="249"/>
        <end position="265"/>
    </location>
</feature>